<dbReference type="EMBL" id="CAJNYD010003820">
    <property type="protein sequence ID" value="CAF3544400.1"/>
    <property type="molecule type" value="Genomic_DNA"/>
</dbReference>
<keyword evidence="1" id="KW-0812">Transmembrane</keyword>
<keyword evidence="1" id="KW-0472">Membrane</keyword>
<evidence type="ECO:0000256" key="1">
    <source>
        <dbReference type="SAM" id="Phobius"/>
    </source>
</evidence>
<feature type="transmembrane region" description="Helical" evidence="1">
    <location>
        <begin position="124"/>
        <end position="149"/>
    </location>
</feature>
<dbReference type="Pfam" id="PF10277">
    <property type="entry name" value="Frag1"/>
    <property type="match status" value="1"/>
</dbReference>
<dbReference type="AlphaFoldDB" id="A0A820ZZ42"/>
<dbReference type="Proteomes" id="UP000663851">
    <property type="component" value="Unassembled WGS sequence"/>
</dbReference>
<proteinExistence type="predicted"/>
<gene>
    <name evidence="4" type="ORF">HFQ381_LOCUS31951</name>
    <name evidence="3" type="ORF">LUA448_LOCUS27629</name>
</gene>
<feature type="transmembrane region" description="Helical" evidence="1">
    <location>
        <begin position="161"/>
        <end position="184"/>
    </location>
</feature>
<comment type="caution">
    <text evidence="4">The sequence shown here is derived from an EMBL/GenBank/DDBJ whole genome shotgun (WGS) entry which is preliminary data.</text>
</comment>
<reference evidence="4" key="1">
    <citation type="submission" date="2021-02" db="EMBL/GenBank/DDBJ databases">
        <authorList>
            <person name="Nowell W R."/>
        </authorList>
    </citation>
    <scope>NUCLEOTIDE SEQUENCE</scope>
</reference>
<evidence type="ECO:0000259" key="2">
    <source>
        <dbReference type="Pfam" id="PF10277"/>
    </source>
</evidence>
<organism evidence="4 5">
    <name type="scientific">Rotaria socialis</name>
    <dbReference type="NCBI Taxonomy" id="392032"/>
    <lineage>
        <taxon>Eukaryota</taxon>
        <taxon>Metazoa</taxon>
        <taxon>Spiralia</taxon>
        <taxon>Gnathifera</taxon>
        <taxon>Rotifera</taxon>
        <taxon>Eurotatoria</taxon>
        <taxon>Bdelloidea</taxon>
        <taxon>Philodinida</taxon>
        <taxon>Philodinidae</taxon>
        <taxon>Rotaria</taxon>
    </lineage>
</organism>
<feature type="domain" description="CWH43-like N-terminal" evidence="2">
    <location>
        <begin position="13"/>
        <end position="208"/>
    </location>
</feature>
<accession>A0A820ZZ42</accession>
<evidence type="ECO:0000313" key="3">
    <source>
        <dbReference type="EMBL" id="CAF3544400.1"/>
    </source>
</evidence>
<evidence type="ECO:0000313" key="4">
    <source>
        <dbReference type="EMBL" id="CAF4569917.1"/>
    </source>
</evidence>
<dbReference type="InterPro" id="IPR019402">
    <property type="entry name" value="CWH43_N"/>
</dbReference>
<protein>
    <recommendedName>
        <fullName evidence="2">CWH43-like N-terminal domain-containing protein</fullName>
    </recommendedName>
</protein>
<feature type="transmembrane region" description="Helical" evidence="1">
    <location>
        <begin position="87"/>
        <end position="112"/>
    </location>
</feature>
<keyword evidence="1" id="KW-1133">Transmembrane helix</keyword>
<dbReference type="Proteomes" id="UP000663833">
    <property type="component" value="Unassembled WGS sequence"/>
</dbReference>
<dbReference type="EMBL" id="CAJOBO010007106">
    <property type="protein sequence ID" value="CAF4569917.1"/>
    <property type="molecule type" value="Genomic_DNA"/>
</dbReference>
<feature type="transmembrane region" description="Helical" evidence="1">
    <location>
        <begin position="12"/>
        <end position="35"/>
    </location>
</feature>
<feature type="transmembrane region" description="Helical" evidence="1">
    <location>
        <begin position="190"/>
        <end position="208"/>
    </location>
</feature>
<feature type="transmembrane region" description="Helical" evidence="1">
    <location>
        <begin position="55"/>
        <end position="75"/>
    </location>
</feature>
<evidence type="ECO:0000313" key="5">
    <source>
        <dbReference type="Proteomes" id="UP000663851"/>
    </source>
</evidence>
<name>A0A820ZZ42_9BILA</name>
<sequence length="227" mass="25796">MAKIVIQVWFGMLLVMPFTCILTFIVTMIICSQTPKNFQSREHLPEISDLGTGQAHNYFMGGFIILIPQLLIMFIGRIQFLIVSQSIIRGIVILSIHFIPLISSVFILIMAIVSENDRPMLHLIGASGTFLTIALYCIFHTIIIIYLFIRRSEVPEHSNVIFLLWFLACTIVSVISSIVLAVTITSISEYIAVGTPFLYFLGFVPSFWRKFNESKHDIDLRSINIIH</sequence>